<accession>A0AC35GEA8</accession>
<reference evidence="2" key="1">
    <citation type="submission" date="2022-11" db="UniProtKB">
        <authorList>
            <consortium name="WormBaseParasite"/>
        </authorList>
    </citation>
    <scope>IDENTIFICATION</scope>
</reference>
<evidence type="ECO:0000313" key="2">
    <source>
        <dbReference type="WBParaSite" id="PS1159_v2.g4404.t1"/>
    </source>
</evidence>
<protein>
    <submittedName>
        <fullName evidence="2">Uncharacterized protein</fullName>
    </submittedName>
</protein>
<sequence>MDSSKTFYDKYEELKYQCQILANDIRKSHQKITHTHSDSRERKAELETFDARKKLFKKVQGEYYLTTAKITAALNTEKKHVQDLYAEIEDLEIPTPANNQRKRKSAVSVKPPPNKKKPEDESSKLKKEEKKEESKEEKKEEFEPYDDFFDDYPELFVLTPEPENSDENDVAK</sequence>
<dbReference type="WBParaSite" id="PS1159_v2.g4404.t1">
    <property type="protein sequence ID" value="PS1159_v2.g4404.t1"/>
    <property type="gene ID" value="PS1159_v2.g4404"/>
</dbReference>
<organism evidence="1 2">
    <name type="scientific">Panagrolaimus sp. PS1159</name>
    <dbReference type="NCBI Taxonomy" id="55785"/>
    <lineage>
        <taxon>Eukaryota</taxon>
        <taxon>Metazoa</taxon>
        <taxon>Ecdysozoa</taxon>
        <taxon>Nematoda</taxon>
        <taxon>Chromadorea</taxon>
        <taxon>Rhabditida</taxon>
        <taxon>Tylenchina</taxon>
        <taxon>Panagrolaimomorpha</taxon>
        <taxon>Panagrolaimoidea</taxon>
        <taxon>Panagrolaimidae</taxon>
        <taxon>Panagrolaimus</taxon>
    </lineage>
</organism>
<evidence type="ECO:0000313" key="1">
    <source>
        <dbReference type="Proteomes" id="UP000887580"/>
    </source>
</evidence>
<name>A0AC35GEA8_9BILA</name>
<proteinExistence type="predicted"/>
<dbReference type="Proteomes" id="UP000887580">
    <property type="component" value="Unplaced"/>
</dbReference>